<accession>A0AAD9QMV7</accession>
<dbReference type="Proteomes" id="UP001249851">
    <property type="component" value="Unassembled WGS sequence"/>
</dbReference>
<dbReference type="EMBL" id="JARQWQ010000023">
    <property type="protein sequence ID" value="KAK2564225.1"/>
    <property type="molecule type" value="Genomic_DNA"/>
</dbReference>
<evidence type="ECO:0000313" key="1">
    <source>
        <dbReference type="EMBL" id="KAK2564225.1"/>
    </source>
</evidence>
<evidence type="ECO:0000313" key="2">
    <source>
        <dbReference type="Proteomes" id="UP001249851"/>
    </source>
</evidence>
<proteinExistence type="predicted"/>
<reference evidence="1" key="2">
    <citation type="journal article" date="2023" name="Science">
        <title>Genomic signatures of disease resistance in endangered staghorn corals.</title>
        <authorList>
            <person name="Vollmer S.V."/>
            <person name="Selwyn J.D."/>
            <person name="Despard B.A."/>
            <person name="Roesel C.L."/>
        </authorList>
    </citation>
    <scope>NUCLEOTIDE SEQUENCE</scope>
    <source>
        <strain evidence="1">K2</strain>
    </source>
</reference>
<reference evidence="1" key="1">
    <citation type="journal article" date="2023" name="G3 (Bethesda)">
        <title>Whole genome assembly and annotation of the endangered Caribbean coral Acropora cervicornis.</title>
        <authorList>
            <person name="Selwyn J.D."/>
            <person name="Vollmer S.V."/>
        </authorList>
    </citation>
    <scope>NUCLEOTIDE SEQUENCE</scope>
    <source>
        <strain evidence="1">K2</strain>
    </source>
</reference>
<organism evidence="1 2">
    <name type="scientific">Acropora cervicornis</name>
    <name type="common">Staghorn coral</name>
    <dbReference type="NCBI Taxonomy" id="6130"/>
    <lineage>
        <taxon>Eukaryota</taxon>
        <taxon>Metazoa</taxon>
        <taxon>Cnidaria</taxon>
        <taxon>Anthozoa</taxon>
        <taxon>Hexacorallia</taxon>
        <taxon>Scleractinia</taxon>
        <taxon>Astrocoeniina</taxon>
        <taxon>Acroporidae</taxon>
        <taxon>Acropora</taxon>
    </lineage>
</organism>
<gene>
    <name evidence="1" type="ORF">P5673_012472</name>
</gene>
<dbReference type="AlphaFoldDB" id="A0AAD9QMV7"/>
<keyword evidence="2" id="KW-1185">Reference proteome</keyword>
<comment type="caution">
    <text evidence="1">The sequence shown here is derived from an EMBL/GenBank/DDBJ whole genome shotgun (WGS) entry which is preliminary data.</text>
</comment>
<name>A0AAD9QMV7_ACRCE</name>
<sequence>MSSLREIRELLVDFYMNGVLSDEQFVVLYDENRPKNLDLPWYGRTVYAASQARLSV</sequence>
<protein>
    <submittedName>
        <fullName evidence="1">Uncharacterized protein</fullName>
    </submittedName>
</protein>